<keyword evidence="2" id="KW-1185">Reference proteome</keyword>
<gene>
    <name evidence="1" type="ORF">I3J27_34120</name>
</gene>
<dbReference type="RefSeq" id="WP_270163253.1">
    <property type="nucleotide sequence ID" value="NZ_CP089391.1"/>
</dbReference>
<dbReference type="EMBL" id="CP089391">
    <property type="protein sequence ID" value="WBL77963.1"/>
    <property type="molecule type" value="Genomic_DNA"/>
</dbReference>
<sequence length="85" mass="9225">MKLVEPSSCSPTAPTVLIGRNRRGHWVACEQNGIFGGLFVNRAQAFKYALCENGHHPEFIVEMSHEIELNICANPGGAGTKRMAG</sequence>
<proteinExistence type="predicted"/>
<evidence type="ECO:0000313" key="1">
    <source>
        <dbReference type="EMBL" id="WBL77963.1"/>
    </source>
</evidence>
<evidence type="ECO:0000313" key="2">
    <source>
        <dbReference type="Proteomes" id="UP001179614"/>
    </source>
</evidence>
<organism evidence="1 2">
    <name type="scientific">Bradyrhizobium xenonodulans</name>
    <dbReference type="NCBI Taxonomy" id="2736875"/>
    <lineage>
        <taxon>Bacteria</taxon>
        <taxon>Pseudomonadati</taxon>
        <taxon>Pseudomonadota</taxon>
        <taxon>Alphaproteobacteria</taxon>
        <taxon>Hyphomicrobiales</taxon>
        <taxon>Nitrobacteraceae</taxon>
        <taxon>Bradyrhizobium</taxon>
    </lineage>
</organism>
<protein>
    <submittedName>
        <fullName evidence="1">Uncharacterized protein</fullName>
    </submittedName>
</protein>
<accession>A0ABY7MHQ9</accession>
<name>A0ABY7MHQ9_9BRAD</name>
<dbReference type="Proteomes" id="UP001179614">
    <property type="component" value="Chromosome"/>
</dbReference>
<reference evidence="1" key="1">
    <citation type="submission" date="2021-12" db="EMBL/GenBank/DDBJ databases">
        <title>Bradyrhizobium xenonodulans sp. nov.</title>
        <authorList>
            <person name="Claassens R."/>
            <person name="Venter S.N."/>
            <person name="Beukes C.W."/>
            <person name="Stepkowski T."/>
            <person name="Steenkamp E.T."/>
        </authorList>
    </citation>
    <scope>NUCLEOTIDE SEQUENCE</scope>
    <source>
        <strain evidence="1">14AB</strain>
    </source>
</reference>